<feature type="domain" description="Glucose-methanol-choline oxidoreductase C-terminal" evidence="17">
    <location>
        <begin position="456"/>
        <end position="510"/>
    </location>
</feature>
<dbReference type="Gene3D" id="3.50.50.60">
    <property type="entry name" value="FAD/NAD(P)-binding domain"/>
    <property type="match status" value="3"/>
</dbReference>
<dbReference type="GO" id="GO:0004769">
    <property type="term" value="F:steroid Delta-isomerase activity"/>
    <property type="evidence" value="ECO:0007669"/>
    <property type="project" value="UniProtKB-EC"/>
</dbReference>
<comment type="caution">
    <text evidence="18">The sequence shown here is derived from an EMBL/GenBank/DDBJ whole genome shotgun (WGS) entry which is preliminary data.</text>
</comment>
<evidence type="ECO:0000259" key="16">
    <source>
        <dbReference type="Pfam" id="PF01266"/>
    </source>
</evidence>
<evidence type="ECO:0000256" key="12">
    <source>
        <dbReference type="ARBA" id="ARBA00049645"/>
    </source>
</evidence>
<dbReference type="InterPro" id="IPR036188">
    <property type="entry name" value="FAD/NAD-bd_sf"/>
</dbReference>
<comment type="cofactor">
    <cofactor evidence="1">
        <name>FAD</name>
        <dbReference type="ChEBI" id="CHEBI:57692"/>
    </cofactor>
</comment>
<organism evidence="18 19">
    <name type="scientific">Aeromicrobium camelliae</name>
    <dbReference type="NCBI Taxonomy" id="1538144"/>
    <lineage>
        <taxon>Bacteria</taxon>
        <taxon>Bacillati</taxon>
        <taxon>Actinomycetota</taxon>
        <taxon>Actinomycetes</taxon>
        <taxon>Propionibacteriales</taxon>
        <taxon>Nocardioidaceae</taxon>
        <taxon>Aeromicrobium</taxon>
    </lineage>
</organism>
<evidence type="ECO:0000256" key="8">
    <source>
        <dbReference type="ARBA" id="ARBA00023166"/>
    </source>
</evidence>
<dbReference type="AlphaFoldDB" id="A0A3N6ZEZ5"/>
<evidence type="ECO:0000256" key="14">
    <source>
        <dbReference type="ARBA" id="ARBA00049744"/>
    </source>
</evidence>
<dbReference type="OrthoDB" id="517968at2"/>
<keyword evidence="5" id="KW-0274">FAD</keyword>
<keyword evidence="7" id="KW-0443">Lipid metabolism</keyword>
<feature type="domain" description="FAD dependent oxidoreductase" evidence="16">
    <location>
        <begin position="7"/>
        <end position="286"/>
    </location>
</feature>
<evidence type="ECO:0000259" key="17">
    <source>
        <dbReference type="Pfam" id="PF05199"/>
    </source>
</evidence>
<comment type="pathway">
    <text evidence="12">Steroid metabolism; cholesterol degradation.</text>
</comment>
<evidence type="ECO:0000256" key="2">
    <source>
        <dbReference type="ARBA" id="ARBA00010790"/>
    </source>
</evidence>
<evidence type="ECO:0000256" key="1">
    <source>
        <dbReference type="ARBA" id="ARBA00001974"/>
    </source>
</evidence>
<dbReference type="GO" id="GO:0016995">
    <property type="term" value="F:cholesterol oxidase activity"/>
    <property type="evidence" value="ECO:0007669"/>
    <property type="project" value="UniProtKB-EC"/>
</dbReference>
<proteinExistence type="inferred from homology"/>
<dbReference type="Pfam" id="PF01266">
    <property type="entry name" value="DAO"/>
    <property type="match status" value="1"/>
</dbReference>
<evidence type="ECO:0000313" key="19">
    <source>
        <dbReference type="Proteomes" id="UP000275225"/>
    </source>
</evidence>
<evidence type="ECO:0000256" key="9">
    <source>
        <dbReference type="ARBA" id="ARBA00023221"/>
    </source>
</evidence>
<evidence type="ECO:0000256" key="13">
    <source>
        <dbReference type="ARBA" id="ARBA00049723"/>
    </source>
</evidence>
<dbReference type="SUPFAM" id="SSF51905">
    <property type="entry name" value="FAD/NAD(P)-binding domain"/>
    <property type="match status" value="1"/>
</dbReference>
<evidence type="ECO:0000256" key="15">
    <source>
        <dbReference type="ARBA" id="ARBA00049778"/>
    </source>
</evidence>
<keyword evidence="19" id="KW-1185">Reference proteome</keyword>
<sequence>MSQFDYDVAVIGSGFGGSVTAMRLTEKGYRVAVLEAGRRFADDELPRTSWDVRRYLWAPWARCFGIMRITLLRDVLIASGAGVGGGSLVYANTLYEPGEPFFRDPQWADITDWRAELAPHYAQARRMLGVATYPGWTVPDRLLAEIADEMGAGDTVHRADVGVLFGDRPGEEVADPFFGGSGPRRRTCTECGSCMTGCRVGAKNTLVKNYLHLAEQGGAEVHPLTAVTDVRPMPGGGYRLRTRHSGRPWQRRTLRAEQVVFAGNALNTQTLLHRLRRRSLPRLSSRIGVLSRTNSEAVLTARAGERAADHTAGLAITSSFHPDEHTHVEPVRYGPGSGLIGLLNAHLVDPVEGVRRWRAAIRQYRKLGARAALSLHRPGRWAEQSIVLLTMQSLDNSITTFLRRRPWGLRLTSRQGTGEPNPEWIPVAHQVARRLAEKVDGVAGGSIADLVGIPMTAHFIGGCAIGTGPDSGVIDPYQRVFGYEGLHIADGSAISANLGVNPSLTITAQAERAMSFWPVKGEPDPRPPLGAAYRRLDPVPPRTPLVPDHAPAALHWA</sequence>
<keyword evidence="4" id="KW-0285">Flavoprotein</keyword>
<dbReference type="Pfam" id="PF05199">
    <property type="entry name" value="GMC_oxred_C"/>
    <property type="match status" value="1"/>
</dbReference>
<evidence type="ECO:0000256" key="7">
    <source>
        <dbReference type="ARBA" id="ARBA00023098"/>
    </source>
</evidence>
<evidence type="ECO:0000256" key="11">
    <source>
        <dbReference type="ARBA" id="ARBA00038856"/>
    </source>
</evidence>
<dbReference type="PANTHER" id="PTHR47470">
    <property type="entry name" value="CHOLESTEROL OXIDASE"/>
    <property type="match status" value="1"/>
</dbReference>
<evidence type="ECO:0000256" key="6">
    <source>
        <dbReference type="ARBA" id="ARBA00023002"/>
    </source>
</evidence>
<keyword evidence="10" id="KW-0413">Isomerase</keyword>
<dbReference type="InterPro" id="IPR006076">
    <property type="entry name" value="FAD-dep_OxRdtase"/>
</dbReference>
<keyword evidence="9" id="KW-0753">Steroid metabolism</keyword>
<evidence type="ECO:0000256" key="10">
    <source>
        <dbReference type="ARBA" id="ARBA00023235"/>
    </source>
</evidence>
<comment type="similarity">
    <text evidence="2">Belongs to the GMC oxidoreductase family.</text>
</comment>
<evidence type="ECO:0000256" key="4">
    <source>
        <dbReference type="ARBA" id="ARBA00022630"/>
    </source>
</evidence>
<dbReference type="InterPro" id="IPR007867">
    <property type="entry name" value="GMC_OxRtase_C"/>
</dbReference>
<dbReference type="RefSeq" id="WP_124236138.1">
    <property type="nucleotide sequence ID" value="NZ_JBHUFI010000003.1"/>
</dbReference>
<dbReference type="EMBL" id="RQJX01000005">
    <property type="protein sequence ID" value="RQN08681.1"/>
    <property type="molecule type" value="Genomic_DNA"/>
</dbReference>
<accession>A0A3N6ZEZ5</accession>
<dbReference type="GO" id="GO:0008203">
    <property type="term" value="P:cholesterol metabolic process"/>
    <property type="evidence" value="ECO:0007669"/>
    <property type="project" value="UniProtKB-KW"/>
</dbReference>
<keyword evidence="3" id="KW-0153">Cholesterol metabolism</keyword>
<name>A0A3N6ZEZ5_9ACTN</name>
<gene>
    <name evidence="18" type="ORF">EHW97_05365</name>
</gene>
<dbReference type="PANTHER" id="PTHR47470:SF1">
    <property type="entry name" value="FAD-DEPENDENT OXIDOREDUCTASE 2 FAD BINDING DOMAIN-CONTAINING PROTEIN"/>
    <property type="match status" value="1"/>
</dbReference>
<dbReference type="InterPro" id="IPR052542">
    <property type="entry name" value="Cholesterol_Oxidase"/>
</dbReference>
<protein>
    <recommendedName>
        <fullName evidence="14">Cholesterol oxidase</fullName>
        <ecNumber evidence="13">1.1.3.6</ecNumber>
        <ecNumber evidence="11">5.3.3.1</ecNumber>
    </recommendedName>
    <alternativeName>
        <fullName evidence="15">Cholesterol isomerase</fullName>
    </alternativeName>
</protein>
<evidence type="ECO:0000256" key="3">
    <source>
        <dbReference type="ARBA" id="ARBA00022548"/>
    </source>
</evidence>
<keyword evidence="6" id="KW-0560">Oxidoreductase</keyword>
<dbReference type="Proteomes" id="UP000275225">
    <property type="component" value="Unassembled WGS sequence"/>
</dbReference>
<keyword evidence="8" id="KW-1207">Sterol metabolism</keyword>
<dbReference type="EC" id="5.3.3.1" evidence="11"/>
<reference evidence="18 19" key="1">
    <citation type="submission" date="2018-11" db="EMBL/GenBank/DDBJ databases">
        <authorList>
            <person name="Li F."/>
        </authorList>
    </citation>
    <scope>NUCLEOTIDE SEQUENCE [LARGE SCALE GENOMIC DNA]</scope>
    <source>
        <strain evidence="18 19">YS17T</strain>
    </source>
</reference>
<dbReference type="EC" id="1.1.3.6" evidence="13"/>
<evidence type="ECO:0000256" key="5">
    <source>
        <dbReference type="ARBA" id="ARBA00022827"/>
    </source>
</evidence>
<evidence type="ECO:0000313" key="18">
    <source>
        <dbReference type="EMBL" id="RQN08681.1"/>
    </source>
</evidence>